<dbReference type="InterPro" id="IPR001902">
    <property type="entry name" value="SLC26A/SulP_fam"/>
</dbReference>
<dbReference type="InterPro" id="IPR011547">
    <property type="entry name" value="SLC26A/SulP_dom"/>
</dbReference>
<feature type="transmembrane region" description="Helical" evidence="5">
    <location>
        <begin position="175"/>
        <end position="195"/>
    </location>
</feature>
<feature type="transmembrane region" description="Helical" evidence="5">
    <location>
        <begin position="102"/>
        <end position="118"/>
    </location>
</feature>
<sequence>MIDDKTPITIPYVVSRSVVKQGDLAKSAGYDRNKSLVQNFKSSFETFSLKKTIIETCPVLGWLPKYEFRKSIAGDIVAGFTVAIMHIPQGMAYGLLAGLDPVVGLYMAFFPALIYFIFGTSRHISVGTFAVVSIMTSKIVATYSDPDFGNNESQLNSTLDYEDEAITKSYSNYQVATAVTMVCGIFQIIMSFLKLGVLATLLSQSLVSGFTTAAAFHVIVAQSKDLFGIQVPRHKGAFKIIYTMRDVIMNIPNSNLYTLCISVACVSFMILMNEVVRPLAAKKCSFPLPSELMAVIGFTIISFALNLGGPNCKVIEVGKIPTGLPVPMMPPIELLQTVAVDSIAVCIVSYSIMISMALIFAKKDSYEVRANQELLATGFANIAGSFFSCIPLSCSLSRSIIQHKTGGKTQVASVVSALLILILILWIGPLFETLPRATLAGIIIVALKGMVFQIKDLKTFWNESALDAAVWILTFLTVVIIDIDIGLLVGIIVSFFVLYKKGYKIYSCMLGQVPNTDIYVDLQTNVNIAELPNIKIFRYYGSVNFATRNNFKQDLYDNIGVNQRTIRRASICKVPDEIVRLNNDIRKLIIDFSAISHIDMSGYRTLLEIKNEMKLLSVSIYLANPSSCVYDLFDRAHKLKEESFECFPTIHDAVLYSNGL</sequence>
<dbReference type="PROSITE" id="PS50801">
    <property type="entry name" value="STAS"/>
    <property type="match status" value="1"/>
</dbReference>
<evidence type="ECO:0000256" key="4">
    <source>
        <dbReference type="ARBA" id="ARBA00023136"/>
    </source>
</evidence>
<accession>A0A9N9WRW4</accession>
<evidence type="ECO:0000256" key="2">
    <source>
        <dbReference type="ARBA" id="ARBA00022692"/>
    </source>
</evidence>
<evidence type="ECO:0000313" key="8">
    <source>
        <dbReference type="Proteomes" id="UP001153620"/>
    </source>
</evidence>
<evidence type="ECO:0000259" key="6">
    <source>
        <dbReference type="PROSITE" id="PS50801"/>
    </source>
</evidence>
<dbReference type="GO" id="GO:0055085">
    <property type="term" value="P:transmembrane transport"/>
    <property type="evidence" value="ECO:0007669"/>
    <property type="project" value="InterPro"/>
</dbReference>
<reference evidence="7" key="2">
    <citation type="submission" date="2022-10" db="EMBL/GenBank/DDBJ databases">
        <authorList>
            <consortium name="ENA_rothamsted_submissions"/>
            <consortium name="culmorum"/>
            <person name="King R."/>
        </authorList>
    </citation>
    <scope>NUCLEOTIDE SEQUENCE</scope>
</reference>
<protein>
    <recommendedName>
        <fullName evidence="6">STAS domain-containing protein</fullName>
    </recommendedName>
</protein>
<feature type="transmembrane region" description="Helical" evidence="5">
    <location>
        <begin position="292"/>
        <end position="309"/>
    </location>
</feature>
<feature type="transmembrane region" description="Helical" evidence="5">
    <location>
        <begin position="201"/>
        <end position="220"/>
    </location>
</feature>
<dbReference type="NCBIfam" id="TIGR00815">
    <property type="entry name" value="sulP"/>
    <property type="match status" value="1"/>
</dbReference>
<dbReference type="EMBL" id="OU895878">
    <property type="protein sequence ID" value="CAG9803748.1"/>
    <property type="molecule type" value="Genomic_DNA"/>
</dbReference>
<keyword evidence="2 5" id="KW-0812">Transmembrane</keyword>
<keyword evidence="4 5" id="KW-0472">Membrane</keyword>
<dbReference type="OrthoDB" id="288203at2759"/>
<dbReference type="CDD" id="cd07042">
    <property type="entry name" value="STAS_SulP_like_sulfate_transporter"/>
    <property type="match status" value="1"/>
</dbReference>
<feature type="transmembrane region" description="Helical" evidence="5">
    <location>
        <begin position="72"/>
        <end position="96"/>
    </location>
</feature>
<proteinExistence type="predicted"/>
<evidence type="ECO:0000256" key="5">
    <source>
        <dbReference type="SAM" id="Phobius"/>
    </source>
</evidence>
<evidence type="ECO:0000313" key="7">
    <source>
        <dbReference type="EMBL" id="CAG9803748.1"/>
    </source>
</evidence>
<feature type="domain" description="STAS" evidence="6">
    <location>
        <begin position="524"/>
        <end position="657"/>
    </location>
</feature>
<evidence type="ECO:0000256" key="1">
    <source>
        <dbReference type="ARBA" id="ARBA00004141"/>
    </source>
</evidence>
<feature type="transmembrane region" description="Helical" evidence="5">
    <location>
        <begin position="338"/>
        <end position="359"/>
    </location>
</feature>
<evidence type="ECO:0000256" key="3">
    <source>
        <dbReference type="ARBA" id="ARBA00022989"/>
    </source>
</evidence>
<name>A0A9N9WRW4_9DIPT</name>
<dbReference type="SUPFAM" id="SSF52091">
    <property type="entry name" value="SpoIIaa-like"/>
    <property type="match status" value="1"/>
</dbReference>
<feature type="transmembrane region" description="Helical" evidence="5">
    <location>
        <begin position="411"/>
        <end position="431"/>
    </location>
</feature>
<feature type="transmembrane region" description="Helical" evidence="5">
    <location>
        <begin position="379"/>
        <end position="399"/>
    </location>
</feature>
<dbReference type="Pfam" id="PF01740">
    <property type="entry name" value="STAS"/>
    <property type="match status" value="1"/>
</dbReference>
<keyword evidence="8" id="KW-1185">Reference proteome</keyword>
<dbReference type="GO" id="GO:0016020">
    <property type="term" value="C:membrane"/>
    <property type="evidence" value="ECO:0007669"/>
    <property type="project" value="UniProtKB-SubCell"/>
</dbReference>
<reference evidence="7" key="1">
    <citation type="submission" date="2022-01" db="EMBL/GenBank/DDBJ databases">
        <authorList>
            <person name="King R."/>
        </authorList>
    </citation>
    <scope>NUCLEOTIDE SEQUENCE</scope>
</reference>
<feature type="transmembrane region" description="Helical" evidence="5">
    <location>
        <begin position="254"/>
        <end position="272"/>
    </location>
</feature>
<dbReference type="InterPro" id="IPR002645">
    <property type="entry name" value="STAS_dom"/>
</dbReference>
<gene>
    <name evidence="7" type="ORF">CHIRRI_LOCUS6644</name>
</gene>
<feature type="transmembrane region" description="Helical" evidence="5">
    <location>
        <begin position="466"/>
        <end position="499"/>
    </location>
</feature>
<organism evidence="7 8">
    <name type="scientific">Chironomus riparius</name>
    <dbReference type="NCBI Taxonomy" id="315576"/>
    <lineage>
        <taxon>Eukaryota</taxon>
        <taxon>Metazoa</taxon>
        <taxon>Ecdysozoa</taxon>
        <taxon>Arthropoda</taxon>
        <taxon>Hexapoda</taxon>
        <taxon>Insecta</taxon>
        <taxon>Pterygota</taxon>
        <taxon>Neoptera</taxon>
        <taxon>Endopterygota</taxon>
        <taxon>Diptera</taxon>
        <taxon>Nematocera</taxon>
        <taxon>Chironomoidea</taxon>
        <taxon>Chironomidae</taxon>
        <taxon>Chironominae</taxon>
        <taxon>Chironomus</taxon>
    </lineage>
</organism>
<dbReference type="PANTHER" id="PTHR11814">
    <property type="entry name" value="SULFATE TRANSPORTER"/>
    <property type="match status" value="1"/>
</dbReference>
<dbReference type="Proteomes" id="UP001153620">
    <property type="component" value="Chromosome 2"/>
</dbReference>
<dbReference type="Gene3D" id="3.30.750.24">
    <property type="entry name" value="STAS domain"/>
    <property type="match status" value="1"/>
</dbReference>
<keyword evidence="3 5" id="KW-1133">Transmembrane helix</keyword>
<dbReference type="Pfam" id="PF00916">
    <property type="entry name" value="Sulfate_transp"/>
    <property type="match status" value="1"/>
</dbReference>
<comment type="subcellular location">
    <subcellularLocation>
        <location evidence="1">Membrane</location>
        <topology evidence="1">Multi-pass membrane protein</topology>
    </subcellularLocation>
</comment>
<dbReference type="InterPro" id="IPR036513">
    <property type="entry name" value="STAS_dom_sf"/>
</dbReference>
<dbReference type="AlphaFoldDB" id="A0A9N9WRW4"/>